<dbReference type="EMBL" id="LAZR01066096">
    <property type="protein sequence ID" value="KKK54245.1"/>
    <property type="molecule type" value="Genomic_DNA"/>
</dbReference>
<organism evidence="3">
    <name type="scientific">marine sediment metagenome</name>
    <dbReference type="NCBI Taxonomy" id="412755"/>
    <lineage>
        <taxon>unclassified sequences</taxon>
        <taxon>metagenomes</taxon>
        <taxon>ecological metagenomes</taxon>
    </lineage>
</organism>
<dbReference type="InterPro" id="IPR018911">
    <property type="entry name" value="Gmad2_Ig-like_dom"/>
</dbReference>
<reference evidence="3" key="1">
    <citation type="journal article" date="2015" name="Nature">
        <title>Complex archaea that bridge the gap between prokaryotes and eukaryotes.</title>
        <authorList>
            <person name="Spang A."/>
            <person name="Saw J.H."/>
            <person name="Jorgensen S.L."/>
            <person name="Zaremba-Niedzwiedzka K."/>
            <person name="Martijn J."/>
            <person name="Lind A.E."/>
            <person name="van Eijk R."/>
            <person name="Schleper C."/>
            <person name="Guy L."/>
            <person name="Ettema T.J."/>
        </authorList>
    </citation>
    <scope>NUCLEOTIDE SEQUENCE</scope>
</reference>
<feature type="transmembrane region" description="Helical" evidence="1">
    <location>
        <begin position="12"/>
        <end position="32"/>
    </location>
</feature>
<evidence type="ECO:0000313" key="3">
    <source>
        <dbReference type="EMBL" id="KKK54245.1"/>
    </source>
</evidence>
<feature type="domain" description="Bacterial spore germination immunoglobulin-like" evidence="2">
    <location>
        <begin position="82"/>
        <end position="165"/>
    </location>
</feature>
<evidence type="ECO:0000259" key="2">
    <source>
        <dbReference type="Pfam" id="PF10648"/>
    </source>
</evidence>
<gene>
    <name evidence="3" type="ORF">LCGC14_3086690</name>
</gene>
<evidence type="ECO:0000256" key="1">
    <source>
        <dbReference type="SAM" id="Phobius"/>
    </source>
</evidence>
<dbReference type="AlphaFoldDB" id="A0A0F8X0B5"/>
<dbReference type="Pfam" id="PF10648">
    <property type="entry name" value="Gmad2"/>
    <property type="match status" value="1"/>
</dbReference>
<protein>
    <recommendedName>
        <fullName evidence="2">Bacterial spore germination immunoglobulin-like domain-containing protein</fullName>
    </recommendedName>
</protein>
<keyword evidence="1" id="KW-0812">Transmembrane</keyword>
<name>A0A0F8X0B5_9ZZZZ</name>
<proteinExistence type="predicted"/>
<keyword evidence="1" id="KW-0472">Membrane</keyword>
<accession>A0A0F8X0B5</accession>
<keyword evidence="1" id="KW-1133">Transmembrane helix</keyword>
<sequence>MKKISQSIARAATLFVLVAVVFVLFALMRVIVYGPTDTVSNFAECAEEGNSVVGSYPAQCITSSGKMFVEDIGNELDKQDFIRIDIPRPNSVVASPLVIEGEARGTWFFEGDFPVQLLDGDGREVAVGFVSSNEEWMTEAFIPYYGELVFEIPNTTTGTLILKKDNPTGLPEHDDTLYIPVRF</sequence>
<comment type="caution">
    <text evidence="3">The sequence shown here is derived from an EMBL/GenBank/DDBJ whole genome shotgun (WGS) entry which is preliminary data.</text>
</comment>